<name>A0A4R6NY85_NOCIG</name>
<keyword evidence="3" id="KW-1185">Reference proteome</keyword>
<organism evidence="2 3">
    <name type="scientific">Nocardia ignorata</name>
    <dbReference type="NCBI Taxonomy" id="145285"/>
    <lineage>
        <taxon>Bacteria</taxon>
        <taxon>Bacillati</taxon>
        <taxon>Actinomycetota</taxon>
        <taxon>Actinomycetes</taxon>
        <taxon>Mycobacteriales</taxon>
        <taxon>Nocardiaceae</taxon>
        <taxon>Nocardia</taxon>
    </lineage>
</organism>
<comment type="caution">
    <text evidence="2">The sequence shown here is derived from an EMBL/GenBank/DDBJ whole genome shotgun (WGS) entry which is preliminary data.</text>
</comment>
<evidence type="ECO:0000256" key="1">
    <source>
        <dbReference type="SAM" id="MobiDB-lite"/>
    </source>
</evidence>
<gene>
    <name evidence="2" type="ORF">DFR75_11343</name>
</gene>
<accession>A0A4R6NY85</accession>
<feature type="region of interest" description="Disordered" evidence="1">
    <location>
        <begin position="98"/>
        <end position="123"/>
    </location>
</feature>
<dbReference type="EMBL" id="SNXK01000013">
    <property type="protein sequence ID" value="TDP29374.1"/>
    <property type="molecule type" value="Genomic_DNA"/>
</dbReference>
<evidence type="ECO:0000313" key="2">
    <source>
        <dbReference type="EMBL" id="TDP29374.1"/>
    </source>
</evidence>
<dbReference type="Proteomes" id="UP000295087">
    <property type="component" value="Unassembled WGS sequence"/>
</dbReference>
<dbReference type="AlphaFoldDB" id="A0A4R6NY85"/>
<feature type="compositionally biased region" description="Polar residues" evidence="1">
    <location>
        <begin position="111"/>
        <end position="123"/>
    </location>
</feature>
<sequence length="123" mass="13181">MDDIELDLPSVASPHNSGRVLDIGAVGLRNPLPVDGEQTHAYVSCVDGTTLRLPDSLQNWAMQTLAANYDLRATGLPSLFPCRFEFGIRDGAAYAVPVSDQARQRRPSSPPQQMSATSPSVTG</sequence>
<evidence type="ECO:0000313" key="3">
    <source>
        <dbReference type="Proteomes" id="UP000295087"/>
    </source>
</evidence>
<protein>
    <submittedName>
        <fullName evidence="2">Uncharacterized protein</fullName>
    </submittedName>
</protein>
<dbReference type="RefSeq" id="WP_166655841.1">
    <property type="nucleotide sequence ID" value="NZ_JBHXPO010000013.1"/>
</dbReference>
<reference evidence="2 3" key="1">
    <citation type="submission" date="2019-03" db="EMBL/GenBank/DDBJ databases">
        <title>Genomic Encyclopedia of Type Strains, Phase IV (KMG-IV): sequencing the most valuable type-strain genomes for metagenomic binning, comparative biology and taxonomic classification.</title>
        <authorList>
            <person name="Goeker M."/>
        </authorList>
    </citation>
    <scope>NUCLEOTIDE SEQUENCE [LARGE SCALE GENOMIC DNA]</scope>
    <source>
        <strain evidence="2 3">DSM 44496</strain>
    </source>
</reference>
<proteinExistence type="predicted"/>